<evidence type="ECO:0000313" key="1">
    <source>
        <dbReference type="EMBL" id="CAI4031120.1"/>
    </source>
</evidence>
<dbReference type="EMBL" id="OX365700">
    <property type="protein sequence ID" value="CAI4031120.1"/>
    <property type="molecule type" value="Genomic_DNA"/>
</dbReference>
<evidence type="ECO:0008006" key="3">
    <source>
        <dbReference type="Google" id="ProtNLM"/>
    </source>
</evidence>
<dbReference type="Proteomes" id="UP001179121">
    <property type="component" value="Chromosome"/>
</dbReference>
<dbReference type="KEGG" id="nti:DNFV4_01550"/>
<protein>
    <recommendedName>
        <fullName evidence="3">PIN domain-containing protein</fullName>
    </recommendedName>
</protein>
<name>A0AA86T6B4_9BACT</name>
<dbReference type="SUPFAM" id="SSF88723">
    <property type="entry name" value="PIN domain-like"/>
    <property type="match status" value="1"/>
</dbReference>
<accession>A0AA86T6B4</accession>
<reference evidence="1" key="1">
    <citation type="submission" date="2022-10" db="EMBL/GenBank/DDBJ databases">
        <authorList>
            <person name="Koch H."/>
        </authorList>
    </citation>
    <scope>NUCLEOTIDE SEQUENCE</scope>
    <source>
        <strain evidence="1">DNF</strain>
    </source>
</reference>
<evidence type="ECO:0000313" key="2">
    <source>
        <dbReference type="Proteomes" id="UP001179121"/>
    </source>
</evidence>
<dbReference type="AlphaFoldDB" id="A0AA86T6B4"/>
<keyword evidence="2" id="KW-1185">Reference proteome</keyword>
<gene>
    <name evidence="1" type="ORF">DNFV4_01550</name>
</gene>
<proteinExistence type="predicted"/>
<sequence>MTAGERLIDTTVLVHAYVHLDARKQTVAQALVLAIWNDGGGLTTIQNLCEFFAVATSKIERPMPVDQAGRIVKEILGSTKWRVLDRRPGTVVQAIELVILHRASFWDAEGAPEIRTVW</sequence>
<dbReference type="InterPro" id="IPR029060">
    <property type="entry name" value="PIN-like_dom_sf"/>
</dbReference>
<organism evidence="1 2">
    <name type="scientific">Nitrospira tepida</name>
    <dbReference type="NCBI Taxonomy" id="2973512"/>
    <lineage>
        <taxon>Bacteria</taxon>
        <taxon>Pseudomonadati</taxon>
        <taxon>Nitrospirota</taxon>
        <taxon>Nitrospiria</taxon>
        <taxon>Nitrospirales</taxon>
        <taxon>Nitrospiraceae</taxon>
        <taxon>Nitrospira</taxon>
    </lineage>
</organism>